<feature type="transmembrane region" description="Helical" evidence="8">
    <location>
        <begin position="142"/>
        <end position="164"/>
    </location>
</feature>
<gene>
    <name evidence="10" type="ORF">CAP_8900</name>
</gene>
<keyword evidence="6 8" id="KW-1133">Transmembrane helix</keyword>
<proteinExistence type="predicted"/>
<feature type="transmembrane region" description="Helical" evidence="8">
    <location>
        <begin position="359"/>
        <end position="381"/>
    </location>
</feature>
<keyword evidence="11" id="KW-1185">Reference proteome</keyword>
<feature type="transmembrane region" description="Helical" evidence="8">
    <location>
        <begin position="242"/>
        <end position="263"/>
    </location>
</feature>
<evidence type="ECO:0000256" key="8">
    <source>
        <dbReference type="SAM" id="Phobius"/>
    </source>
</evidence>
<dbReference type="STRING" id="1192034.CAP_8900"/>
<name>A0A017SV64_9BACT</name>
<dbReference type="GO" id="GO:0016763">
    <property type="term" value="F:pentosyltransferase activity"/>
    <property type="evidence" value="ECO:0007669"/>
    <property type="project" value="TreeGrafter"/>
</dbReference>
<keyword evidence="5 8" id="KW-0812">Transmembrane</keyword>
<sequence>MVLPPRATTLPRGVDGLPIAPAEEVRVARVLVTVATAWFTLVAAWEMFGPVLAGHYASSASVGIMAENMLRWRIPGPVWEYTAARPTPAMYYCHHPWGIFWTTAAFMEVLGRSDAVCRLPAVLLSAVTPPLLYAVGRSAYRPAAGAAAAVTFVVLPITLSFASFNALEVPVMAWTLLGVWGYVRLVQTWRRRWIAVSALGLTLGMHADWQAFVLAGGLLGFGALRGFLLPEGVFGRVASRRYGQWWVVTASAAVLTGLMYLALFQRAGKLVDLLQSYGLRSYGNEAPILAVLASRRYWIELMFTPVGLALGAVGAVACAVRFVVRRREMDALPLLFLLMATVQYVVFRQGADIHIFWPHQAAAGLGLCVGALVDMGAGGVASRARGGLARRAGIAAAAVALVPLALILRDGIPALVYARETGGRFNEKGLLIDSDGDKTALLRWLSARIPRDVPVELHPGMKSTWAQIWAMEGRVVTGDRPVPPGVPRGVYIADTRFMPDAAQAELVRRGRVLAVGPFWVVGTPAVMAAITPEGGAAPGAVPGVEAMSFEEREPSLWSWVLISGTEPERTIVPDPFLTWELRTHFGLAAEPPAAAPVTLEQRRIAHNAALAAGDAAGAAAHLAAIREMLSPVTAHFEDGTEILGVSFQQGVRPLLTMLVQAGGPLAAGVNLAVRSRVVRRAMLSTTMADPVEREVGLPLPIAPERWRKGFLYADAVPIRKRPGAEVFRAALRGKGAPRRQEEGGGAVEVLRLP</sequence>
<dbReference type="eggNOG" id="COG1807">
    <property type="taxonomic scope" value="Bacteria"/>
</dbReference>
<comment type="subcellular location">
    <subcellularLocation>
        <location evidence="1">Cell membrane</location>
        <topology evidence="1">Multi-pass membrane protein</topology>
    </subcellularLocation>
</comment>
<evidence type="ECO:0000256" key="5">
    <source>
        <dbReference type="ARBA" id="ARBA00022692"/>
    </source>
</evidence>
<evidence type="ECO:0000256" key="6">
    <source>
        <dbReference type="ARBA" id="ARBA00022989"/>
    </source>
</evidence>
<dbReference type="GO" id="GO:0009103">
    <property type="term" value="P:lipopolysaccharide biosynthetic process"/>
    <property type="evidence" value="ECO:0007669"/>
    <property type="project" value="UniProtKB-ARBA"/>
</dbReference>
<evidence type="ECO:0000313" key="10">
    <source>
        <dbReference type="EMBL" id="EYF00883.1"/>
    </source>
</evidence>
<dbReference type="EMBL" id="ASRX01000095">
    <property type="protein sequence ID" value="EYF00883.1"/>
    <property type="molecule type" value="Genomic_DNA"/>
</dbReference>
<evidence type="ECO:0000256" key="4">
    <source>
        <dbReference type="ARBA" id="ARBA00022679"/>
    </source>
</evidence>
<feature type="transmembrane region" description="Helical" evidence="8">
    <location>
        <begin position="302"/>
        <end position="324"/>
    </location>
</feature>
<evidence type="ECO:0000259" key="9">
    <source>
        <dbReference type="Pfam" id="PF13231"/>
    </source>
</evidence>
<dbReference type="GO" id="GO:0005886">
    <property type="term" value="C:plasma membrane"/>
    <property type="evidence" value="ECO:0007669"/>
    <property type="project" value="UniProtKB-SubCell"/>
</dbReference>
<protein>
    <recommendedName>
        <fullName evidence="9">Glycosyltransferase RgtA/B/C/D-like domain-containing protein</fullName>
    </recommendedName>
</protein>
<evidence type="ECO:0000256" key="1">
    <source>
        <dbReference type="ARBA" id="ARBA00004651"/>
    </source>
</evidence>
<dbReference type="Proteomes" id="UP000019678">
    <property type="component" value="Unassembled WGS sequence"/>
</dbReference>
<dbReference type="Pfam" id="PF13231">
    <property type="entry name" value="PMT_2"/>
    <property type="match status" value="1"/>
</dbReference>
<evidence type="ECO:0000313" key="11">
    <source>
        <dbReference type="Proteomes" id="UP000019678"/>
    </source>
</evidence>
<organism evidence="10 11">
    <name type="scientific">Chondromyces apiculatus DSM 436</name>
    <dbReference type="NCBI Taxonomy" id="1192034"/>
    <lineage>
        <taxon>Bacteria</taxon>
        <taxon>Pseudomonadati</taxon>
        <taxon>Myxococcota</taxon>
        <taxon>Polyangia</taxon>
        <taxon>Polyangiales</taxon>
        <taxon>Polyangiaceae</taxon>
        <taxon>Chondromyces</taxon>
    </lineage>
</organism>
<keyword evidence="4" id="KW-0808">Transferase</keyword>
<comment type="caution">
    <text evidence="10">The sequence shown here is derived from an EMBL/GenBank/DDBJ whole genome shotgun (WGS) entry which is preliminary data.</text>
</comment>
<dbReference type="InterPro" id="IPR038731">
    <property type="entry name" value="RgtA/B/C-like"/>
</dbReference>
<dbReference type="InterPro" id="IPR050297">
    <property type="entry name" value="LipidA_mod_glycosyltrf_83"/>
</dbReference>
<accession>A0A017SV64</accession>
<keyword evidence="7 8" id="KW-0472">Membrane</keyword>
<feature type="domain" description="Glycosyltransferase RgtA/B/C/D-like" evidence="9">
    <location>
        <begin position="94"/>
        <end position="218"/>
    </location>
</feature>
<keyword evidence="3" id="KW-0328">Glycosyltransferase</keyword>
<dbReference type="AlphaFoldDB" id="A0A017SV64"/>
<feature type="transmembrane region" description="Helical" evidence="8">
    <location>
        <begin position="388"/>
        <end position="408"/>
    </location>
</feature>
<evidence type="ECO:0000256" key="7">
    <source>
        <dbReference type="ARBA" id="ARBA00023136"/>
    </source>
</evidence>
<feature type="transmembrane region" description="Helical" evidence="8">
    <location>
        <begin position="209"/>
        <end position="230"/>
    </location>
</feature>
<reference evidence="10 11" key="1">
    <citation type="submission" date="2013-05" db="EMBL/GenBank/DDBJ databases">
        <title>Genome assembly of Chondromyces apiculatus DSM 436.</title>
        <authorList>
            <person name="Sharma G."/>
            <person name="Khatri I."/>
            <person name="Kaur C."/>
            <person name="Mayilraj S."/>
            <person name="Subramanian S."/>
        </authorList>
    </citation>
    <scope>NUCLEOTIDE SEQUENCE [LARGE SCALE GENOMIC DNA]</scope>
    <source>
        <strain evidence="10 11">DSM 436</strain>
    </source>
</reference>
<keyword evidence="2" id="KW-1003">Cell membrane</keyword>
<evidence type="ECO:0000256" key="3">
    <source>
        <dbReference type="ARBA" id="ARBA00022676"/>
    </source>
</evidence>
<feature type="transmembrane region" description="Helical" evidence="8">
    <location>
        <begin position="331"/>
        <end position="347"/>
    </location>
</feature>
<evidence type="ECO:0000256" key="2">
    <source>
        <dbReference type="ARBA" id="ARBA00022475"/>
    </source>
</evidence>
<dbReference type="PANTHER" id="PTHR33908">
    <property type="entry name" value="MANNOSYLTRANSFERASE YKCB-RELATED"/>
    <property type="match status" value="1"/>
</dbReference>
<dbReference type="PANTHER" id="PTHR33908:SF11">
    <property type="entry name" value="MEMBRANE PROTEIN"/>
    <property type="match status" value="1"/>
</dbReference>